<dbReference type="InterPro" id="IPR013078">
    <property type="entry name" value="His_Pase_superF_clade-1"/>
</dbReference>
<dbReference type="GO" id="GO:0016791">
    <property type="term" value="F:phosphatase activity"/>
    <property type="evidence" value="ECO:0007669"/>
    <property type="project" value="TreeGrafter"/>
</dbReference>
<evidence type="ECO:0000313" key="4">
    <source>
        <dbReference type="Proteomes" id="UP000466864"/>
    </source>
</evidence>
<dbReference type="AlphaFoldDB" id="A0A7X2TMP9"/>
<dbReference type="InterPro" id="IPR029033">
    <property type="entry name" value="His_PPase_superfam"/>
</dbReference>
<dbReference type="EMBL" id="VUMV01000002">
    <property type="protein sequence ID" value="MST81382.1"/>
    <property type="molecule type" value="Genomic_DNA"/>
</dbReference>
<comment type="caution">
    <text evidence="3">The sequence shown here is derived from an EMBL/GenBank/DDBJ whole genome shotgun (WGS) entry which is preliminary data.</text>
</comment>
<evidence type="ECO:0000256" key="1">
    <source>
        <dbReference type="PIRSR" id="PIRSR613078-1"/>
    </source>
</evidence>
<dbReference type="InterPro" id="IPR050275">
    <property type="entry name" value="PGM_Phosphatase"/>
</dbReference>
<dbReference type="Gene3D" id="3.40.50.1240">
    <property type="entry name" value="Phosphoglycerate mutase-like"/>
    <property type="match status" value="1"/>
</dbReference>
<dbReference type="RefSeq" id="WP_154457193.1">
    <property type="nucleotide sequence ID" value="NZ_VUMV01000002.1"/>
</dbReference>
<feature type="active site" description="Proton donor/acceptor" evidence="1">
    <location>
        <position position="88"/>
    </location>
</feature>
<dbReference type="Proteomes" id="UP000466864">
    <property type="component" value="Unassembled WGS sequence"/>
</dbReference>
<dbReference type="PANTHER" id="PTHR48100">
    <property type="entry name" value="BROAD-SPECIFICITY PHOSPHATASE YOR283W-RELATED"/>
    <property type="match status" value="1"/>
</dbReference>
<evidence type="ECO:0000313" key="3">
    <source>
        <dbReference type="EMBL" id="MST81382.1"/>
    </source>
</evidence>
<feature type="binding site" evidence="2">
    <location>
        <position position="64"/>
    </location>
    <ligand>
        <name>substrate</name>
    </ligand>
</feature>
<gene>
    <name evidence="3" type="ORF">FYJ60_03495</name>
</gene>
<name>A0A7X2TMP9_9FIRM</name>
<dbReference type="CDD" id="cd07067">
    <property type="entry name" value="HP_PGM_like"/>
    <property type="match status" value="1"/>
</dbReference>
<reference evidence="3 4" key="1">
    <citation type="submission" date="2019-08" db="EMBL/GenBank/DDBJ databases">
        <title>In-depth cultivation of the pig gut microbiome towards novel bacterial diversity and tailored functional studies.</title>
        <authorList>
            <person name="Wylensek D."/>
            <person name="Hitch T.C.A."/>
            <person name="Clavel T."/>
        </authorList>
    </citation>
    <scope>NUCLEOTIDE SEQUENCE [LARGE SCALE GENOMIC DNA]</scope>
    <source>
        <strain evidence="3 4">Oil+RF-744-WCA-WT-13</strain>
    </source>
</reference>
<protein>
    <submittedName>
        <fullName evidence="3">Histidine phosphatase family protein</fullName>
    </submittedName>
</protein>
<feature type="binding site" evidence="2">
    <location>
        <begin position="8"/>
        <end position="15"/>
    </location>
    <ligand>
        <name>substrate</name>
    </ligand>
</feature>
<accession>A0A7X2TMP9</accession>
<keyword evidence="4" id="KW-1185">Reference proteome</keyword>
<evidence type="ECO:0000256" key="2">
    <source>
        <dbReference type="PIRSR" id="PIRSR613078-2"/>
    </source>
</evidence>
<dbReference type="PANTHER" id="PTHR48100:SF1">
    <property type="entry name" value="HISTIDINE PHOSPHATASE FAMILY PROTEIN-RELATED"/>
    <property type="match status" value="1"/>
</dbReference>
<proteinExistence type="predicted"/>
<sequence>MHRLYFLRHGETNINVEGGRFQGQIDTPEADLTENGIEQARQARREFARLGFSYELVYSSPLNRAVRTAVLVSGRPQGEIILDSRLLEMNFGPLEGMTWDHMEPSKYRAMMEDFGNYYPGPGMESGVQLLARVSSFLEDMKQQSAESALVSTHGGTIRAMLTHLHQIDYRRFWKNPVGNCAWFELTLVDGKWVLTGQDTKKERDPEALES</sequence>
<dbReference type="GO" id="GO:0005737">
    <property type="term" value="C:cytoplasm"/>
    <property type="evidence" value="ECO:0007669"/>
    <property type="project" value="TreeGrafter"/>
</dbReference>
<dbReference type="Pfam" id="PF00300">
    <property type="entry name" value="His_Phos_1"/>
    <property type="match status" value="1"/>
</dbReference>
<organism evidence="3 4">
    <name type="scientific">Bilifractor porci</name>
    <dbReference type="NCBI Taxonomy" id="2606636"/>
    <lineage>
        <taxon>Bacteria</taxon>
        <taxon>Bacillati</taxon>
        <taxon>Bacillota</taxon>
        <taxon>Clostridia</taxon>
        <taxon>Lachnospirales</taxon>
        <taxon>Lachnospiraceae</taxon>
        <taxon>Bilifractor</taxon>
    </lineage>
</organism>
<dbReference type="SMART" id="SM00855">
    <property type="entry name" value="PGAM"/>
    <property type="match status" value="1"/>
</dbReference>
<dbReference type="SUPFAM" id="SSF53254">
    <property type="entry name" value="Phosphoglycerate mutase-like"/>
    <property type="match status" value="1"/>
</dbReference>
<feature type="active site" description="Tele-phosphohistidine intermediate" evidence="1">
    <location>
        <position position="9"/>
    </location>
</feature>